<feature type="chain" id="PRO_5015107126" evidence="2">
    <location>
        <begin position="22"/>
        <end position="94"/>
    </location>
</feature>
<evidence type="ECO:0000256" key="1">
    <source>
        <dbReference type="SAM" id="Phobius"/>
    </source>
</evidence>
<keyword evidence="1" id="KW-0472">Membrane</keyword>
<protein>
    <submittedName>
        <fullName evidence="3">Uncharacterized protein</fullName>
    </submittedName>
</protein>
<evidence type="ECO:0000256" key="2">
    <source>
        <dbReference type="SAM" id="SignalP"/>
    </source>
</evidence>
<comment type="caution">
    <text evidence="3">The sequence shown here is derived from an EMBL/GenBank/DDBJ whole genome shotgun (WGS) entry which is preliminary data.</text>
</comment>
<gene>
    <name evidence="3" type="ORF">RchiOBHm_Chr3g0477101</name>
</gene>
<name>A0A2P6RCT5_ROSCH</name>
<evidence type="ECO:0000313" key="4">
    <source>
        <dbReference type="Proteomes" id="UP000238479"/>
    </source>
</evidence>
<dbReference type="AlphaFoldDB" id="A0A2P6RCT5"/>
<feature type="transmembrane region" description="Helical" evidence="1">
    <location>
        <begin position="45"/>
        <end position="70"/>
    </location>
</feature>
<feature type="signal peptide" evidence="2">
    <location>
        <begin position="1"/>
        <end position="21"/>
    </location>
</feature>
<dbReference type="Proteomes" id="UP000238479">
    <property type="component" value="Chromosome 3"/>
</dbReference>
<sequence>MYVQNLLGLFTLMITLPSVFSCATVEGLLGLFTAKDFHSLSKKSFLILFVFLDLVSLQSLENMLLFQYLVNSLEVGFQPRNCIYAGKFILNFIF</sequence>
<keyword evidence="1" id="KW-0812">Transmembrane</keyword>
<keyword evidence="4" id="KW-1185">Reference proteome</keyword>
<keyword evidence="1" id="KW-1133">Transmembrane helix</keyword>
<dbReference type="Gramene" id="PRQ44244">
    <property type="protein sequence ID" value="PRQ44244"/>
    <property type="gene ID" value="RchiOBHm_Chr3g0477101"/>
</dbReference>
<evidence type="ECO:0000313" key="3">
    <source>
        <dbReference type="EMBL" id="PRQ44244.1"/>
    </source>
</evidence>
<organism evidence="3 4">
    <name type="scientific">Rosa chinensis</name>
    <name type="common">China rose</name>
    <dbReference type="NCBI Taxonomy" id="74649"/>
    <lineage>
        <taxon>Eukaryota</taxon>
        <taxon>Viridiplantae</taxon>
        <taxon>Streptophyta</taxon>
        <taxon>Embryophyta</taxon>
        <taxon>Tracheophyta</taxon>
        <taxon>Spermatophyta</taxon>
        <taxon>Magnoliopsida</taxon>
        <taxon>eudicotyledons</taxon>
        <taxon>Gunneridae</taxon>
        <taxon>Pentapetalae</taxon>
        <taxon>rosids</taxon>
        <taxon>fabids</taxon>
        <taxon>Rosales</taxon>
        <taxon>Rosaceae</taxon>
        <taxon>Rosoideae</taxon>
        <taxon>Rosoideae incertae sedis</taxon>
        <taxon>Rosa</taxon>
    </lineage>
</organism>
<proteinExistence type="predicted"/>
<accession>A0A2P6RCT5</accession>
<reference evidence="3 4" key="1">
    <citation type="journal article" date="2018" name="Nat. Genet.">
        <title>The Rosa genome provides new insights in the design of modern roses.</title>
        <authorList>
            <person name="Bendahmane M."/>
        </authorList>
    </citation>
    <scope>NUCLEOTIDE SEQUENCE [LARGE SCALE GENOMIC DNA]</scope>
    <source>
        <strain evidence="4">cv. Old Blush</strain>
    </source>
</reference>
<dbReference type="EMBL" id="PDCK01000041">
    <property type="protein sequence ID" value="PRQ44244.1"/>
    <property type="molecule type" value="Genomic_DNA"/>
</dbReference>
<keyword evidence="2" id="KW-0732">Signal</keyword>